<dbReference type="Proteomes" id="UP000656077">
    <property type="component" value="Unassembled WGS sequence"/>
</dbReference>
<gene>
    <name evidence="1" type="ORF">GKZ28_25540</name>
</gene>
<comment type="caution">
    <text evidence="1">The sequence shown here is derived from an EMBL/GenBank/DDBJ whole genome shotgun (WGS) entry which is preliminary data.</text>
</comment>
<dbReference type="AlphaFoldDB" id="A0A964RSB6"/>
<dbReference type="EMBL" id="WSRQ01000085">
    <property type="protein sequence ID" value="MVX67019.1"/>
    <property type="molecule type" value="Genomic_DNA"/>
</dbReference>
<proteinExistence type="predicted"/>
<dbReference type="SUPFAM" id="SSF52540">
    <property type="entry name" value="P-loop containing nucleoside triphosphate hydrolases"/>
    <property type="match status" value="1"/>
</dbReference>
<evidence type="ECO:0008006" key="3">
    <source>
        <dbReference type="Google" id="ProtNLM"/>
    </source>
</evidence>
<dbReference type="Gene3D" id="3.40.50.300">
    <property type="entry name" value="P-loop containing nucleotide triphosphate hydrolases"/>
    <property type="match status" value="1"/>
</dbReference>
<reference evidence="1" key="1">
    <citation type="submission" date="2019-12" db="EMBL/GenBank/DDBJ databases">
        <title>Microbes associate with the intestines of laboratory mice.</title>
        <authorList>
            <person name="Navarre W."/>
            <person name="Wong E."/>
        </authorList>
    </citation>
    <scope>NUCLEOTIDE SEQUENCE</scope>
    <source>
        <strain evidence="1">NM79_F5</strain>
    </source>
</reference>
<evidence type="ECO:0000313" key="1">
    <source>
        <dbReference type="EMBL" id="MVX67019.1"/>
    </source>
</evidence>
<name>A0A964RSB6_9CLOT</name>
<protein>
    <recommendedName>
        <fullName evidence="3">FtsK domain-containing protein</fullName>
    </recommendedName>
</protein>
<sequence>MINSFMIGYDYQLYYTEGIKIPLYISIDSHLVVVGGSGSGKSTSVLYWIYKARKYSCEYYITDFKASHEFKGISEHYAEFECCYSEIKAFYKIFLNTPEGGDGTTKILLIDEIAGLLAHYGITKEGKTIAEEIRQIMSSILMLGRSRKCFLWLSLQRYSATIFPASSGAADNFQCCVGLGRLSVDGRRGLFAGESLENEETLQFGQGKGIVLIDGQPLKALVIPKVSKQRLLELLQR</sequence>
<dbReference type="InterPro" id="IPR027417">
    <property type="entry name" value="P-loop_NTPase"/>
</dbReference>
<evidence type="ECO:0000313" key="2">
    <source>
        <dbReference type="Proteomes" id="UP000656077"/>
    </source>
</evidence>
<accession>A0A964RSB6</accession>
<organism evidence="1 2">
    <name type="scientific">Clostridium chromiireducens</name>
    <dbReference type="NCBI Taxonomy" id="225345"/>
    <lineage>
        <taxon>Bacteria</taxon>
        <taxon>Bacillati</taxon>
        <taxon>Bacillota</taxon>
        <taxon>Clostridia</taxon>
        <taxon>Eubacteriales</taxon>
        <taxon>Clostridiaceae</taxon>
        <taxon>Clostridium</taxon>
    </lineage>
</organism>